<reference evidence="8 9" key="1">
    <citation type="submission" date="2013-05" db="EMBL/GenBank/DDBJ databases">
        <title>Genome Sequence of Streptomyces fradiae.</title>
        <authorList>
            <person name="Kirby R."/>
        </authorList>
    </citation>
    <scope>NUCLEOTIDE SEQUENCE [LARGE SCALE GENOMIC DNA]</scope>
    <source>
        <strain evidence="8 9">ATCC 10745</strain>
    </source>
</reference>
<comment type="caution">
    <text evidence="8">The sequence shown here is derived from an EMBL/GenBank/DDBJ whole genome shotgun (WGS) entry which is preliminary data.</text>
</comment>
<dbReference type="NCBIfam" id="TIGR01280">
    <property type="entry name" value="xseB"/>
    <property type="match status" value="1"/>
</dbReference>
<evidence type="ECO:0000256" key="7">
    <source>
        <dbReference type="SAM" id="MobiDB-lite"/>
    </source>
</evidence>
<evidence type="ECO:0000256" key="4">
    <source>
        <dbReference type="ARBA" id="ARBA00022801"/>
    </source>
</evidence>
<feature type="compositionally biased region" description="Basic and acidic residues" evidence="7">
    <location>
        <begin position="1"/>
        <end position="11"/>
    </location>
</feature>
<dbReference type="HAMAP" id="MF_00337">
    <property type="entry name" value="Exonuc_7_S"/>
    <property type="match status" value="1"/>
</dbReference>
<comment type="subunit">
    <text evidence="6">Heterooligomer composed of large and small subunits.</text>
</comment>
<dbReference type="SUPFAM" id="SSF116842">
    <property type="entry name" value="XseB-like"/>
    <property type="match status" value="1"/>
</dbReference>
<dbReference type="NCBIfam" id="NF002139">
    <property type="entry name" value="PRK00977.1-3"/>
    <property type="match status" value="1"/>
</dbReference>
<keyword evidence="3 6" id="KW-0540">Nuclease</keyword>
<evidence type="ECO:0000256" key="3">
    <source>
        <dbReference type="ARBA" id="ARBA00022722"/>
    </source>
</evidence>
<dbReference type="PANTHER" id="PTHR34137">
    <property type="entry name" value="EXODEOXYRIBONUCLEASE 7 SMALL SUBUNIT"/>
    <property type="match status" value="1"/>
</dbReference>
<dbReference type="EC" id="3.1.11.6" evidence="6"/>
<organism evidence="8 9">
    <name type="scientific">Streptomyces fradiae ATCC 10745 = DSM 40063</name>
    <dbReference type="NCBI Taxonomy" id="1319510"/>
    <lineage>
        <taxon>Bacteria</taxon>
        <taxon>Bacillati</taxon>
        <taxon>Actinomycetota</taxon>
        <taxon>Actinomycetes</taxon>
        <taxon>Kitasatosporales</taxon>
        <taxon>Streptomycetaceae</taxon>
        <taxon>Streptomyces</taxon>
    </lineage>
</organism>
<feature type="compositionally biased region" description="Low complexity" evidence="7">
    <location>
        <begin position="12"/>
        <end position="36"/>
    </location>
</feature>
<evidence type="ECO:0000256" key="6">
    <source>
        <dbReference type="HAMAP-Rule" id="MF_00337"/>
    </source>
</evidence>
<protein>
    <recommendedName>
        <fullName evidence="6">Exodeoxyribonuclease 7 small subunit</fullName>
        <ecNumber evidence="6">3.1.11.6</ecNumber>
    </recommendedName>
    <alternativeName>
        <fullName evidence="6">Exodeoxyribonuclease VII small subunit</fullName>
        <shortName evidence="6">Exonuclease VII small subunit</shortName>
    </alternativeName>
</protein>
<proteinExistence type="inferred from homology"/>
<dbReference type="Gene3D" id="1.10.287.1040">
    <property type="entry name" value="Exonuclease VII, small subunit"/>
    <property type="match status" value="1"/>
</dbReference>
<dbReference type="Pfam" id="PF02609">
    <property type="entry name" value="Exonuc_VII_S"/>
    <property type="match status" value="1"/>
</dbReference>
<keyword evidence="9" id="KW-1185">Reference proteome</keyword>
<dbReference type="InterPro" id="IPR003761">
    <property type="entry name" value="Exonuc_VII_S"/>
</dbReference>
<sequence length="122" mass="12492">MLEMARGEDMAAKATRAADAADAAETGAVGASGAPDADGEGAGAAAGAVPEGGAAIGYEQARDELVDVVRRLEAGGTTLEEALALWERGEELAKVCRHWLEGARARLDAALAQERDGSDQRE</sequence>
<comment type="subcellular location">
    <subcellularLocation>
        <location evidence="6">Cytoplasm</location>
    </subcellularLocation>
</comment>
<comment type="function">
    <text evidence="6">Bidirectionally degrades single-stranded DNA into large acid-insoluble oligonucleotides, which are then degraded further into small acid-soluble oligonucleotides.</text>
</comment>
<evidence type="ECO:0000256" key="1">
    <source>
        <dbReference type="ARBA" id="ARBA00009998"/>
    </source>
</evidence>
<accession>A0ABQ6Y0M6</accession>
<comment type="catalytic activity">
    <reaction evidence="6">
        <text>Exonucleolytic cleavage in either 5'- to 3'- or 3'- to 5'-direction to yield nucleoside 5'-phosphates.</text>
        <dbReference type="EC" id="3.1.11.6"/>
    </reaction>
</comment>
<feature type="region of interest" description="Disordered" evidence="7">
    <location>
        <begin position="1"/>
        <end position="48"/>
    </location>
</feature>
<dbReference type="EMBL" id="ASYR01000003">
    <property type="protein sequence ID" value="KAF0651549.1"/>
    <property type="molecule type" value="Genomic_DNA"/>
</dbReference>
<evidence type="ECO:0000313" key="9">
    <source>
        <dbReference type="Proteomes" id="UP000731519"/>
    </source>
</evidence>
<comment type="similarity">
    <text evidence="1 6">Belongs to the XseB family.</text>
</comment>
<name>A0ABQ6Y0M6_STRFR</name>
<dbReference type="Proteomes" id="UP000731519">
    <property type="component" value="Unassembled WGS sequence"/>
</dbReference>
<dbReference type="InterPro" id="IPR037004">
    <property type="entry name" value="Exonuc_VII_ssu_sf"/>
</dbReference>
<dbReference type="PANTHER" id="PTHR34137:SF1">
    <property type="entry name" value="EXODEOXYRIBONUCLEASE 7 SMALL SUBUNIT"/>
    <property type="match status" value="1"/>
</dbReference>
<evidence type="ECO:0000256" key="5">
    <source>
        <dbReference type="ARBA" id="ARBA00022839"/>
    </source>
</evidence>
<gene>
    <name evidence="6" type="primary">xseB</name>
    <name evidence="8" type="ORF">K701_03315</name>
</gene>
<evidence type="ECO:0000256" key="2">
    <source>
        <dbReference type="ARBA" id="ARBA00022490"/>
    </source>
</evidence>
<keyword evidence="5 6" id="KW-0269">Exonuclease</keyword>
<keyword evidence="2 6" id="KW-0963">Cytoplasm</keyword>
<keyword evidence="4 6" id="KW-0378">Hydrolase</keyword>
<evidence type="ECO:0000313" key="8">
    <source>
        <dbReference type="EMBL" id="KAF0651549.1"/>
    </source>
</evidence>